<proteinExistence type="predicted"/>
<comment type="caution">
    <text evidence="7">The sequence shown here is derived from an EMBL/GenBank/DDBJ whole genome shotgun (WGS) entry which is preliminary data.</text>
</comment>
<evidence type="ECO:0000313" key="7">
    <source>
        <dbReference type="EMBL" id="OGZ09579.1"/>
    </source>
</evidence>
<evidence type="ECO:0000256" key="2">
    <source>
        <dbReference type="ARBA" id="ARBA00022741"/>
    </source>
</evidence>
<dbReference type="InterPro" id="IPR044571">
    <property type="entry name" value="P4KG1-8"/>
</dbReference>
<dbReference type="PANTHER" id="PTHR45800:SF11">
    <property type="entry name" value="PHOSPHATIDYLINOSITOL 3-KINASE-RELATED PROTEIN KINASE"/>
    <property type="match status" value="1"/>
</dbReference>
<dbReference type="GO" id="GO:0016301">
    <property type="term" value="F:kinase activity"/>
    <property type="evidence" value="ECO:0007669"/>
    <property type="project" value="UniProtKB-KW"/>
</dbReference>
<dbReference type="Proteomes" id="UP000177996">
    <property type="component" value="Unassembled WGS sequence"/>
</dbReference>
<dbReference type="InterPro" id="IPR000403">
    <property type="entry name" value="PI3/4_kinase_cat_dom"/>
</dbReference>
<evidence type="ECO:0000256" key="3">
    <source>
        <dbReference type="ARBA" id="ARBA00022777"/>
    </source>
</evidence>
<evidence type="ECO:0000313" key="8">
    <source>
        <dbReference type="Proteomes" id="UP000177996"/>
    </source>
</evidence>
<accession>A0A1G2D7J4</accession>
<reference evidence="7 8" key="1">
    <citation type="journal article" date="2016" name="Nat. Commun.">
        <title>Thousands of microbial genomes shed light on interconnected biogeochemical processes in an aquifer system.</title>
        <authorList>
            <person name="Anantharaman K."/>
            <person name="Brown C.T."/>
            <person name="Hug L.A."/>
            <person name="Sharon I."/>
            <person name="Castelle C.J."/>
            <person name="Probst A.J."/>
            <person name="Thomas B.C."/>
            <person name="Singh A."/>
            <person name="Wilkins M.J."/>
            <person name="Karaoz U."/>
            <person name="Brodie E.L."/>
            <person name="Williams K.H."/>
            <person name="Hubbard S.S."/>
            <person name="Banfield J.F."/>
        </authorList>
    </citation>
    <scope>NUCLEOTIDE SEQUENCE [LARGE SCALE GENOMIC DNA]</scope>
</reference>
<sequence>MSERFEQATPPLGSSLRSEEGAMVEADALREKIKTGEATTYVEAEYVLARNKFQKKLEQHAEAHDTRRPKWKKWLGISKANPAVIGMELAEREDLLIASLVKSGTVKDTVEAIEYLERKKSFPAKSPKELDLEYREFSSAGLLLGGNMGSATFVELKDDGSAVYKPYDGQDVKRRIESIRKERAAYLIDSFLGFNFVPPTIIRELDKGIGSFQEFVADAKVGYEARQNEKPDEEIHKLRLFDAIILNGDRHEGNYLVKEKKVYAIDHGNTLPLERLGIQSHHLDELSDKHPLPLELRTGLQRFAEWPESQELLRDALTELFGEKCGGALMKRISLFLAAIDGEGNFCKEQFKKGIDSSQAELCPT</sequence>
<evidence type="ECO:0000256" key="5">
    <source>
        <dbReference type="SAM" id="MobiDB-lite"/>
    </source>
</evidence>
<feature type="domain" description="PI3K/PI4K catalytic" evidence="6">
    <location>
        <begin position="233"/>
        <end position="272"/>
    </location>
</feature>
<keyword evidence="4" id="KW-0067">ATP-binding</keyword>
<feature type="region of interest" description="Disordered" evidence="5">
    <location>
        <begin position="1"/>
        <end position="20"/>
    </location>
</feature>
<dbReference type="GO" id="GO:0005524">
    <property type="term" value="F:ATP binding"/>
    <property type="evidence" value="ECO:0007669"/>
    <property type="project" value="UniProtKB-KW"/>
</dbReference>
<dbReference type="PANTHER" id="PTHR45800">
    <property type="entry name" value="PHOSPHATIDYLINOSITOL 4-KINASE GAMMA"/>
    <property type="match status" value="1"/>
</dbReference>
<dbReference type="Pfam" id="PF00454">
    <property type="entry name" value="PI3_PI4_kinase"/>
    <property type="match status" value="1"/>
</dbReference>
<evidence type="ECO:0000256" key="4">
    <source>
        <dbReference type="ARBA" id="ARBA00022840"/>
    </source>
</evidence>
<gene>
    <name evidence="7" type="ORF">A3D65_06935</name>
</gene>
<dbReference type="STRING" id="1798661.A3D65_06935"/>
<evidence type="ECO:0000259" key="6">
    <source>
        <dbReference type="Pfam" id="PF00454"/>
    </source>
</evidence>
<dbReference type="AlphaFoldDB" id="A0A1G2D7J4"/>
<evidence type="ECO:0000256" key="1">
    <source>
        <dbReference type="ARBA" id="ARBA00022679"/>
    </source>
</evidence>
<name>A0A1G2D7J4_9BACT</name>
<dbReference type="EMBL" id="MHLL01000018">
    <property type="protein sequence ID" value="OGZ09579.1"/>
    <property type="molecule type" value="Genomic_DNA"/>
</dbReference>
<organism evidence="7 8">
    <name type="scientific">Candidatus Lloydbacteria bacterium RIFCSPHIGHO2_02_FULL_50_13</name>
    <dbReference type="NCBI Taxonomy" id="1798661"/>
    <lineage>
        <taxon>Bacteria</taxon>
        <taxon>Candidatus Lloydiibacteriota</taxon>
    </lineage>
</organism>
<protein>
    <recommendedName>
        <fullName evidence="6">PI3K/PI4K catalytic domain-containing protein</fullName>
    </recommendedName>
</protein>
<keyword evidence="2" id="KW-0547">Nucleotide-binding</keyword>
<keyword evidence="3" id="KW-0418">Kinase</keyword>
<keyword evidence="1" id="KW-0808">Transferase</keyword>